<dbReference type="SUPFAM" id="SSF46929">
    <property type="entry name" value="DNA helicase RuvA subunit, C-terminal domain"/>
    <property type="match status" value="1"/>
</dbReference>
<protein>
    <recommendedName>
        <fullName evidence="6">Holliday junction branch migration complex subunit RuvA</fullName>
    </recommendedName>
</protein>
<dbReference type="Pfam" id="PF14520">
    <property type="entry name" value="HHH_5"/>
    <property type="match status" value="1"/>
</dbReference>
<dbReference type="InterPro" id="IPR003583">
    <property type="entry name" value="Hlx-hairpin-Hlx_DNA-bd_motif"/>
</dbReference>
<dbReference type="SMART" id="SM00278">
    <property type="entry name" value="HhH1"/>
    <property type="match status" value="2"/>
</dbReference>
<dbReference type="RefSeq" id="WP_219937718.1">
    <property type="nucleotide sequence ID" value="NZ_JAGFNY010000019.1"/>
</dbReference>
<feature type="domain" description="Helix-hairpin-helix DNA-binding motif class 1" evidence="7">
    <location>
        <begin position="108"/>
        <end position="127"/>
    </location>
</feature>
<dbReference type="InterPro" id="IPR011114">
    <property type="entry name" value="RuvA_C"/>
</dbReference>
<gene>
    <name evidence="6 8" type="primary">ruvA</name>
    <name evidence="8" type="ORF">J5V48_06270</name>
</gene>
<keyword evidence="9" id="KW-1185">Reference proteome</keyword>
<comment type="similarity">
    <text evidence="6">Belongs to the RuvA family.</text>
</comment>
<proteinExistence type="inferred from homology"/>
<comment type="subunit">
    <text evidence="6">Homotetramer. Forms an RuvA(8)-RuvB(12)-Holliday junction (HJ) complex. HJ DNA is sandwiched between 2 RuvA tetramers; dsDNA enters through RuvA and exits via RuvB. An RuvB hexamer assembles on each DNA strand where it exits the tetramer. Each RuvB hexamer is contacted by two RuvA subunits (via domain III) on 2 adjacent RuvB subunits; this complex drives branch migration. In the full resolvosome a probable DNA-RuvA(4)-RuvB(12)-RuvC(2) complex forms which resolves the HJ.</text>
</comment>
<evidence type="ECO:0000313" key="9">
    <source>
        <dbReference type="Proteomes" id="UP000731465"/>
    </source>
</evidence>
<evidence type="ECO:0000256" key="5">
    <source>
        <dbReference type="ARBA" id="ARBA00023204"/>
    </source>
</evidence>
<feature type="region of interest" description="Domain I" evidence="6">
    <location>
        <begin position="1"/>
        <end position="64"/>
    </location>
</feature>
<keyword evidence="3 6" id="KW-0238">DNA-binding</keyword>
<accession>A0ABS7DHC8</accession>
<name>A0ABS7DHC8_9GAMM</name>
<dbReference type="Proteomes" id="UP000731465">
    <property type="component" value="Unassembled WGS sequence"/>
</dbReference>
<comment type="caution">
    <text evidence="8">The sequence shown here is derived from an EMBL/GenBank/DDBJ whole genome shotgun (WGS) entry which is preliminary data.</text>
</comment>
<dbReference type="HAMAP" id="MF_00031">
    <property type="entry name" value="DNA_HJ_migration_RuvA"/>
    <property type="match status" value="1"/>
</dbReference>
<keyword evidence="4 6" id="KW-0233">DNA recombination</keyword>
<evidence type="ECO:0000256" key="4">
    <source>
        <dbReference type="ARBA" id="ARBA00023172"/>
    </source>
</evidence>
<comment type="caution">
    <text evidence="6">Lacks conserved residue(s) required for the propagation of feature annotation.</text>
</comment>
<feature type="domain" description="Helix-hairpin-helix DNA-binding motif class 1" evidence="7">
    <location>
        <begin position="73"/>
        <end position="92"/>
    </location>
</feature>
<organism evidence="8 9">
    <name type="scientific">Succinivibrio faecicola</name>
    <dbReference type="NCBI Taxonomy" id="2820300"/>
    <lineage>
        <taxon>Bacteria</taxon>
        <taxon>Pseudomonadati</taxon>
        <taxon>Pseudomonadota</taxon>
        <taxon>Gammaproteobacteria</taxon>
        <taxon>Aeromonadales</taxon>
        <taxon>Succinivibrionaceae</taxon>
        <taxon>Succinivibrio</taxon>
    </lineage>
</organism>
<dbReference type="InterPro" id="IPR036267">
    <property type="entry name" value="RuvA_C_sf"/>
</dbReference>
<keyword evidence="5 6" id="KW-0234">DNA repair</keyword>
<dbReference type="Gene3D" id="1.10.150.20">
    <property type="entry name" value="5' to 3' exonuclease, C-terminal subdomain"/>
    <property type="match status" value="1"/>
</dbReference>
<feature type="region of interest" description="Domain III" evidence="6">
    <location>
        <begin position="152"/>
        <end position="206"/>
    </location>
</feature>
<evidence type="ECO:0000256" key="3">
    <source>
        <dbReference type="ARBA" id="ARBA00023125"/>
    </source>
</evidence>
<evidence type="ECO:0000256" key="1">
    <source>
        <dbReference type="ARBA" id="ARBA00022490"/>
    </source>
</evidence>
<comment type="function">
    <text evidence="6">The RuvA-RuvB-RuvC complex processes Holliday junction (HJ) DNA during genetic recombination and DNA repair, while the RuvA-RuvB complex plays an important role in the rescue of blocked DNA replication forks via replication fork reversal (RFR). RuvA specifically binds to HJ cruciform DNA, conferring on it an open structure. The RuvB hexamer acts as an ATP-dependent pump, pulling dsDNA into and through the RuvAB complex. HJ branch migration allows RuvC to scan DNA until it finds its consensus sequence, where it cleaves and resolves the cruciform DNA.</text>
</comment>
<dbReference type="Gene3D" id="1.10.8.10">
    <property type="entry name" value="DNA helicase RuvA subunit, C-terminal domain"/>
    <property type="match status" value="1"/>
</dbReference>
<sequence length="206" mass="22157">MIGSLRGKVLRIDGVTALIEVSSGVGYEVDMPVSSLSELKIDAPCFVYIHHVVREDAQVLFGFSTITQRSLFRALIKVNGVGPKMALAVLSTFSVDEFVSSVLQEKASSLEQIPGVGKKTASRLVVELKDTLKNFANDSGQSLQSKQGDVSSSDDRFSDAVAAMTALGYKENDSVKYVKLVLKEEPSLSTQQIIVKALSVISKGGR</sequence>
<keyword evidence="2 6" id="KW-0227">DNA damage</keyword>
<dbReference type="InterPro" id="IPR010994">
    <property type="entry name" value="RuvA_2-like"/>
</dbReference>
<dbReference type="NCBIfam" id="TIGR00084">
    <property type="entry name" value="ruvA"/>
    <property type="match status" value="1"/>
</dbReference>
<dbReference type="Gene3D" id="2.40.50.140">
    <property type="entry name" value="Nucleic acid-binding proteins"/>
    <property type="match status" value="1"/>
</dbReference>
<dbReference type="SUPFAM" id="SSF50249">
    <property type="entry name" value="Nucleic acid-binding proteins"/>
    <property type="match status" value="1"/>
</dbReference>
<dbReference type="Pfam" id="PF01330">
    <property type="entry name" value="RuvA_N"/>
    <property type="match status" value="1"/>
</dbReference>
<dbReference type="CDD" id="cd14332">
    <property type="entry name" value="UBA_RuvA_C"/>
    <property type="match status" value="1"/>
</dbReference>
<evidence type="ECO:0000313" key="8">
    <source>
        <dbReference type="EMBL" id="MBW7570497.1"/>
    </source>
</evidence>
<dbReference type="InterPro" id="IPR013849">
    <property type="entry name" value="DNA_helicase_Holl-junc_RuvA_I"/>
</dbReference>
<dbReference type="InterPro" id="IPR012340">
    <property type="entry name" value="NA-bd_OB-fold"/>
</dbReference>
<dbReference type="InterPro" id="IPR000085">
    <property type="entry name" value="RuvA"/>
</dbReference>
<comment type="subcellular location">
    <subcellularLocation>
        <location evidence="6">Cytoplasm</location>
    </subcellularLocation>
</comment>
<evidence type="ECO:0000256" key="6">
    <source>
        <dbReference type="HAMAP-Rule" id="MF_00031"/>
    </source>
</evidence>
<dbReference type="EMBL" id="JAGFNY010000019">
    <property type="protein sequence ID" value="MBW7570497.1"/>
    <property type="molecule type" value="Genomic_DNA"/>
</dbReference>
<comment type="domain">
    <text evidence="6">Has three domains with a flexible linker between the domains II and III and assumes an 'L' shape. Domain III is highly mobile and contacts RuvB.</text>
</comment>
<dbReference type="SUPFAM" id="SSF47781">
    <property type="entry name" value="RuvA domain 2-like"/>
    <property type="match status" value="1"/>
</dbReference>
<keyword evidence="1 6" id="KW-0963">Cytoplasm</keyword>
<reference evidence="8 9" key="1">
    <citation type="submission" date="2021-03" db="EMBL/GenBank/DDBJ databases">
        <title>Succinivibrio sp. nov. isolated from feces of cow.</title>
        <authorList>
            <person name="Choi J.-Y."/>
        </authorList>
    </citation>
    <scope>NUCLEOTIDE SEQUENCE [LARGE SCALE GENOMIC DNA]</scope>
    <source>
        <strain evidence="8 9">AGMB01872</strain>
    </source>
</reference>
<evidence type="ECO:0000256" key="2">
    <source>
        <dbReference type="ARBA" id="ARBA00022763"/>
    </source>
</evidence>
<dbReference type="Pfam" id="PF07499">
    <property type="entry name" value="RuvA_C"/>
    <property type="match status" value="1"/>
</dbReference>
<evidence type="ECO:0000259" key="7">
    <source>
        <dbReference type="SMART" id="SM00278"/>
    </source>
</evidence>